<dbReference type="InterPro" id="IPR006674">
    <property type="entry name" value="HD_domain"/>
</dbReference>
<evidence type="ECO:0000259" key="1">
    <source>
        <dbReference type="PROSITE" id="PS51831"/>
    </source>
</evidence>
<accession>A0A953M380</accession>
<name>A0A953M380_9BACT</name>
<dbReference type="Pfam" id="PF13487">
    <property type="entry name" value="HD_5"/>
    <property type="match status" value="1"/>
</dbReference>
<evidence type="ECO:0000259" key="2">
    <source>
        <dbReference type="PROSITE" id="PS51832"/>
    </source>
</evidence>
<organism evidence="3 4">
    <name type="scientific">Candidatus Nitrobium versatile</name>
    <dbReference type="NCBI Taxonomy" id="2884831"/>
    <lineage>
        <taxon>Bacteria</taxon>
        <taxon>Pseudomonadati</taxon>
        <taxon>Nitrospirota</taxon>
        <taxon>Nitrospiria</taxon>
        <taxon>Nitrospirales</taxon>
        <taxon>Nitrospiraceae</taxon>
        <taxon>Candidatus Nitrobium</taxon>
    </lineage>
</organism>
<dbReference type="Proteomes" id="UP000705867">
    <property type="component" value="Unassembled WGS sequence"/>
</dbReference>
<evidence type="ECO:0000313" key="4">
    <source>
        <dbReference type="Proteomes" id="UP000705867"/>
    </source>
</evidence>
<dbReference type="EMBL" id="JAIOIV010000136">
    <property type="protein sequence ID" value="MBZ0158152.1"/>
    <property type="molecule type" value="Genomic_DNA"/>
</dbReference>
<dbReference type="PANTHER" id="PTHR43155">
    <property type="entry name" value="CYCLIC DI-GMP PHOSPHODIESTERASE PA4108-RELATED"/>
    <property type="match status" value="1"/>
</dbReference>
<dbReference type="PROSITE" id="PS51831">
    <property type="entry name" value="HD"/>
    <property type="match status" value="1"/>
</dbReference>
<dbReference type="SUPFAM" id="SSF109604">
    <property type="entry name" value="HD-domain/PDEase-like"/>
    <property type="match status" value="1"/>
</dbReference>
<comment type="caution">
    <text evidence="3">The sequence shown here is derived from an EMBL/GenBank/DDBJ whole genome shotgun (WGS) entry which is preliminary data.</text>
</comment>
<feature type="domain" description="HD" evidence="1">
    <location>
        <begin position="278"/>
        <end position="400"/>
    </location>
</feature>
<proteinExistence type="predicted"/>
<evidence type="ECO:0000313" key="3">
    <source>
        <dbReference type="EMBL" id="MBZ0158152.1"/>
    </source>
</evidence>
<dbReference type="InterPro" id="IPR003607">
    <property type="entry name" value="HD/PDEase_dom"/>
</dbReference>
<feature type="domain" description="HD-GYP" evidence="2">
    <location>
        <begin position="256"/>
        <end position="451"/>
    </location>
</feature>
<protein>
    <submittedName>
        <fullName evidence="3">HD-GYP domain-containing protein</fullName>
    </submittedName>
</protein>
<sequence length="476" mass="53017">MPDLTDHMPDTSFLEKSMDLLKNAHRVHSFVLDCEGNPLSLGNNGYGQLSSARFFPFEYREPIGGLLCTADDEKILDAAEPHIRVCMEGVNTLLQRELEIQQMSSEILDISEYINFLFQLEQKLLGIRKLYDFCALLVSEVSGKIGADKALMSVRDSGDDTISIYRNLSSGEAAGIMMQEPFSLALNKKDTVLSTLKDGTSVLVSPVVVKEGGIGCIAFLRSPEKRFFTAYEKKLVGIMNHSISSTVETLRLYDNLKQLYLNTVKSLAAAIDAKDPHTHGHSYRVARYSMAIAKELGYAEELIADIEISAYMHDLGKIGVSGALLRKPEKLTEEEYEEIKKHPYFTGKILEPMRLPDFIVNTAVQHHERIDGKGYPYGLSGESIIPSARIVAVADVFDALTSDRPYRPGMPVEKALDILCRGIGTQFDRTMVGALLTALQKGERVKELEDIYPSLNLTDAALFDRFLGEWFTEPAE</sequence>
<dbReference type="SUPFAM" id="SSF55781">
    <property type="entry name" value="GAF domain-like"/>
    <property type="match status" value="1"/>
</dbReference>
<gene>
    <name evidence="3" type="ORF">K8I29_18290</name>
</gene>
<dbReference type="Gene3D" id="1.10.3210.10">
    <property type="entry name" value="Hypothetical protein af1432"/>
    <property type="match status" value="1"/>
</dbReference>
<dbReference type="SMART" id="SM00471">
    <property type="entry name" value="HDc"/>
    <property type="match status" value="1"/>
</dbReference>
<dbReference type="InterPro" id="IPR037522">
    <property type="entry name" value="HD_GYP_dom"/>
</dbReference>
<reference evidence="3" key="1">
    <citation type="journal article" date="2021" name="bioRxiv">
        <title>Unraveling nitrogen, sulfur and carbon metabolic pathways and microbial community transcriptional responses to substrate deprivation and toxicity stresses in a bioreactor mimicking anoxic brackish coastal sediment conditions.</title>
        <authorList>
            <person name="Martins P.D."/>
            <person name="Echeveste M.J."/>
            <person name="Arshad A."/>
            <person name="Kurth J."/>
            <person name="Ouboter H."/>
            <person name="Jetten M.S.M."/>
            <person name="Welte C.U."/>
        </authorList>
    </citation>
    <scope>NUCLEOTIDE SEQUENCE</scope>
    <source>
        <strain evidence="3">MAG_39</strain>
    </source>
</reference>
<reference evidence="3" key="2">
    <citation type="submission" date="2021-08" db="EMBL/GenBank/DDBJ databases">
        <authorList>
            <person name="Dalcin Martins P."/>
        </authorList>
    </citation>
    <scope>NUCLEOTIDE SEQUENCE</scope>
    <source>
        <strain evidence="3">MAG_39</strain>
    </source>
</reference>
<dbReference type="PANTHER" id="PTHR43155:SF2">
    <property type="entry name" value="CYCLIC DI-GMP PHOSPHODIESTERASE PA4108"/>
    <property type="match status" value="1"/>
</dbReference>
<dbReference type="AlphaFoldDB" id="A0A953M380"/>
<dbReference type="PROSITE" id="PS51832">
    <property type="entry name" value="HD_GYP"/>
    <property type="match status" value="1"/>
</dbReference>
<dbReference type="CDD" id="cd00077">
    <property type="entry name" value="HDc"/>
    <property type="match status" value="1"/>
</dbReference>